<name>A0AAV2Q5D0_MEGNR</name>
<protein>
    <submittedName>
        <fullName evidence="3">Uncharacterized protein</fullName>
    </submittedName>
</protein>
<proteinExistence type="predicted"/>
<evidence type="ECO:0000259" key="1">
    <source>
        <dbReference type="Pfam" id="PF23069"/>
    </source>
</evidence>
<dbReference type="Pfam" id="PF23070">
    <property type="entry name" value="DUF7043"/>
    <property type="match status" value="1"/>
</dbReference>
<dbReference type="PANTHER" id="PTHR22255:SF1">
    <property type="entry name" value="LD32918P"/>
    <property type="match status" value="1"/>
</dbReference>
<dbReference type="PANTHER" id="PTHR22255">
    <property type="entry name" value="LP06548P"/>
    <property type="match status" value="1"/>
</dbReference>
<keyword evidence="4" id="KW-1185">Reference proteome</keyword>
<dbReference type="AlphaFoldDB" id="A0AAV2Q5D0"/>
<dbReference type="Proteomes" id="UP001497623">
    <property type="component" value="Unassembled WGS sequence"/>
</dbReference>
<dbReference type="InterPro" id="IPR055471">
    <property type="entry name" value="DUF7043"/>
</dbReference>
<evidence type="ECO:0000313" key="3">
    <source>
        <dbReference type="EMBL" id="CAL4068865.1"/>
    </source>
</evidence>
<comment type="caution">
    <text evidence="3">The sequence shown here is derived from an EMBL/GenBank/DDBJ whole genome shotgun (WGS) entry which is preliminary data.</text>
</comment>
<feature type="non-terminal residue" evidence="3">
    <location>
        <position position="1"/>
    </location>
</feature>
<dbReference type="InterPro" id="IPR055470">
    <property type="entry name" value="DUF7042"/>
</dbReference>
<feature type="domain" description="DUF7042" evidence="1">
    <location>
        <begin position="118"/>
        <end position="250"/>
    </location>
</feature>
<dbReference type="EMBL" id="CAXKWB010003289">
    <property type="protein sequence ID" value="CAL4068865.1"/>
    <property type="molecule type" value="Genomic_DNA"/>
</dbReference>
<dbReference type="Pfam" id="PF23069">
    <property type="entry name" value="DUF7042"/>
    <property type="match status" value="2"/>
</dbReference>
<feature type="non-terminal residue" evidence="3">
    <location>
        <position position="589"/>
    </location>
</feature>
<evidence type="ECO:0000259" key="2">
    <source>
        <dbReference type="Pfam" id="PF23070"/>
    </source>
</evidence>
<evidence type="ECO:0000313" key="4">
    <source>
        <dbReference type="Proteomes" id="UP001497623"/>
    </source>
</evidence>
<reference evidence="3 4" key="1">
    <citation type="submission" date="2024-05" db="EMBL/GenBank/DDBJ databases">
        <authorList>
            <person name="Wallberg A."/>
        </authorList>
    </citation>
    <scope>NUCLEOTIDE SEQUENCE [LARGE SCALE GENOMIC DNA]</scope>
</reference>
<feature type="domain" description="DUF7042" evidence="1">
    <location>
        <begin position="379"/>
        <end position="518"/>
    </location>
</feature>
<gene>
    <name evidence="3" type="ORF">MNOR_LOCUS7450</name>
</gene>
<sequence>VDNPFPSALHGNWYSFEDGVSVDTSIDHRGMGHLGLFPMEQSQPKGDMHEILFVKPSGCHYCARFLIRSFNLLERQDSMCVTGTSGPSASVASLCNRGLLPLDAPSSIMYRHDATPINCRHSLYGRYHFAWQNTLSFRGECNHPEALLRSCQEPGNQFGIANQQFFMHYHKCPGIRSSFDAKQEFSCLGSWQVGNNQYFAVANTKESRPDEKYKCFVKSREDDLYLGISHTPDCSLVRTPEDSPIRVRLTPAKHEHVTPGCIMPYNMTGNWVSTGKREARVKINETHLLETTWHAYTTRTSAYVCQEKRGNRYLMAKLSIHGCQTEYVCWEFLPRHHNIIRYRKTPEMINNHFEVCDYSQFRSGRKWNYDLLIAETPDPISCPFGGRFRFGQNGPIPLKERILNGVTKNPLDTYQCDRFRTDMKICDAERKWIKIDLKRCRNKNYDGSNMDQNTVTDYRLQCVGYWKENLLSYLITYDPTDSVSNFRCWVYIRMGLTKIHLSQSVGPSCHVNQTHNSHTIEEGASVMLNLTINEKLYDRCPLYYDDGRDPWVRKEGVKHVFKFRNTASQMSNFLNVFAGTALIILLQNT</sequence>
<dbReference type="GO" id="GO:0042060">
    <property type="term" value="P:wound healing"/>
    <property type="evidence" value="ECO:0007669"/>
    <property type="project" value="TreeGrafter"/>
</dbReference>
<accession>A0AAV2Q5D0</accession>
<feature type="domain" description="DUF7043" evidence="2">
    <location>
        <begin position="258"/>
        <end position="367"/>
    </location>
</feature>
<organism evidence="3 4">
    <name type="scientific">Meganyctiphanes norvegica</name>
    <name type="common">Northern krill</name>
    <name type="synonym">Thysanopoda norvegica</name>
    <dbReference type="NCBI Taxonomy" id="48144"/>
    <lineage>
        <taxon>Eukaryota</taxon>
        <taxon>Metazoa</taxon>
        <taxon>Ecdysozoa</taxon>
        <taxon>Arthropoda</taxon>
        <taxon>Crustacea</taxon>
        <taxon>Multicrustacea</taxon>
        <taxon>Malacostraca</taxon>
        <taxon>Eumalacostraca</taxon>
        <taxon>Eucarida</taxon>
        <taxon>Euphausiacea</taxon>
        <taxon>Euphausiidae</taxon>
        <taxon>Meganyctiphanes</taxon>
    </lineage>
</organism>